<protein>
    <submittedName>
        <fullName evidence="2">Capsid protein</fullName>
    </submittedName>
</protein>
<evidence type="ECO:0000256" key="1">
    <source>
        <dbReference type="SAM" id="MobiDB-lite"/>
    </source>
</evidence>
<dbReference type="EMBL" id="PP410063">
    <property type="protein sequence ID" value="WZK92813.1"/>
    <property type="molecule type" value="Genomic_DNA"/>
</dbReference>
<reference evidence="2" key="1">
    <citation type="journal article" date="2024" name="Microbiol. Spectr.">
        <title>Full-genome sequencing of dozens of new DNA viruses found in Spanish bat feces.</title>
        <authorList>
            <person name="Buigues J."/>
            <person name="Vinals A."/>
            <person name="Martinez-Recio R."/>
            <person name="Monros J.S."/>
            <person name="Sanjuan R."/>
            <person name="Cuevas J.M."/>
        </authorList>
    </citation>
    <scope>NUCLEOTIDE SEQUENCE</scope>
    <source>
        <strain evidence="2">MAVG4</strain>
    </source>
</reference>
<name>A0AAU6S518_9CIRC</name>
<evidence type="ECO:0000313" key="2">
    <source>
        <dbReference type="EMBL" id="WZK92813.1"/>
    </source>
</evidence>
<reference evidence="2" key="2">
    <citation type="submission" date="2024-02" db="EMBL/GenBank/DDBJ databases">
        <authorList>
            <person name="Buigues J."/>
            <person name="Vinals A."/>
            <person name="Martinez-Recio R."/>
            <person name="S Monros J."/>
            <person name="Sanjuan R."/>
            <person name="Cuevas J.M."/>
        </authorList>
    </citation>
    <scope>NUCLEOTIDE SEQUENCE</scope>
    <source>
        <strain evidence="2">MAVG4</strain>
    </source>
</reference>
<proteinExistence type="predicted"/>
<accession>A0AAU6S518</accession>
<sequence length="397" mass="43804">MTVRARASSSRMGSLGSLARRTFNHFSSGRANRISLFNRNRGAGSQTRQSRRTGRDTGSTTRYADSAMLYRRRAAPKKLRNRVRRFAARVQSVIDGEVGLQIAVIPFSDATTGYLTPVTISSVTNTQNRVRRFAARVQSVIDGEVGLQIAVIPFSDATTGYLTPVTISSVTNTQATALIPGLYSMNGNHPSGTTNTNFYDIYEIFSAYKNTASLLNDTILEFTSACWNCLMTNTTGDGARAIVDIYECVARRDWKPNDDPTSLFTNTLPTNDQFGGVTAPKSLSYGNLGVTPFDNPVFCETWKILKVRRIKIEDGATATLQFRDPKHRKIEYENMVGNKSWVRGVTRCWIPIVYGAPNYLSDTAVRAAAVTLQVDITRNYHFRNLSTSTPSAAALQG</sequence>
<feature type="region of interest" description="Disordered" evidence="1">
    <location>
        <begin position="34"/>
        <end position="63"/>
    </location>
</feature>
<organism evidence="2">
    <name type="scientific">Barbastella barbastellus feces associated circovirus 1</name>
    <dbReference type="NCBI Taxonomy" id="3139967"/>
    <lineage>
        <taxon>Viruses</taxon>
        <taxon>Monodnaviria</taxon>
        <taxon>Shotokuvirae</taxon>
        <taxon>Cressdnaviricota</taxon>
        <taxon>Arfiviricetes</taxon>
        <taxon>Cirlivirales</taxon>
        <taxon>Circoviridae</taxon>
        <taxon>Circovirus</taxon>
    </lineage>
</organism>